<evidence type="ECO:0000313" key="3">
    <source>
        <dbReference type="EMBL" id="MFD2257405.1"/>
    </source>
</evidence>
<organism evidence="3 4">
    <name type="scientific">Luteolibacter algae</name>
    <dbReference type="NCBI Taxonomy" id="454151"/>
    <lineage>
        <taxon>Bacteria</taxon>
        <taxon>Pseudomonadati</taxon>
        <taxon>Verrucomicrobiota</taxon>
        <taxon>Verrucomicrobiia</taxon>
        <taxon>Verrucomicrobiales</taxon>
        <taxon>Verrucomicrobiaceae</taxon>
        <taxon>Luteolibacter</taxon>
    </lineage>
</organism>
<comment type="caution">
    <text evidence="3">The sequence shown here is derived from an EMBL/GenBank/DDBJ whole genome shotgun (WGS) entry which is preliminary data.</text>
</comment>
<feature type="region of interest" description="Disordered" evidence="1">
    <location>
        <begin position="125"/>
        <end position="156"/>
    </location>
</feature>
<evidence type="ECO:0000256" key="1">
    <source>
        <dbReference type="SAM" id="MobiDB-lite"/>
    </source>
</evidence>
<reference evidence="4" key="1">
    <citation type="journal article" date="2019" name="Int. J. Syst. Evol. Microbiol.">
        <title>The Global Catalogue of Microorganisms (GCM) 10K type strain sequencing project: providing services to taxonomists for standard genome sequencing and annotation.</title>
        <authorList>
            <consortium name="The Broad Institute Genomics Platform"/>
            <consortium name="The Broad Institute Genome Sequencing Center for Infectious Disease"/>
            <person name="Wu L."/>
            <person name="Ma J."/>
        </authorList>
    </citation>
    <scope>NUCLEOTIDE SEQUENCE [LARGE SCALE GENOMIC DNA]</scope>
    <source>
        <strain evidence="4">CGMCC 4.7106</strain>
    </source>
</reference>
<evidence type="ECO:0000256" key="2">
    <source>
        <dbReference type="SAM" id="SignalP"/>
    </source>
</evidence>
<dbReference type="EMBL" id="JBHUIT010000027">
    <property type="protein sequence ID" value="MFD2257405.1"/>
    <property type="molecule type" value="Genomic_DNA"/>
</dbReference>
<keyword evidence="4" id="KW-1185">Reference proteome</keyword>
<proteinExistence type="predicted"/>
<name>A0ABW5DA04_9BACT</name>
<dbReference type="Proteomes" id="UP001597375">
    <property type="component" value="Unassembled WGS sequence"/>
</dbReference>
<sequence length="156" mass="16705">MPAICSRAYLRFIPVFCIFCLLPCCADKPEEKPKEKAEDPTKAKLVGRVASIPADRKFVLIQAYGNWEVETGSILTTQGPEGRAANLRATGEKLGQYAAADIQSGTLEIGDGVYTVAQLSKSSLTTSTSILASDEEIETTDEDPGPEAKPSSEPSH</sequence>
<protein>
    <recommendedName>
        <fullName evidence="5">DUF5666 domain-containing protein</fullName>
    </recommendedName>
</protein>
<feature type="signal peptide" evidence="2">
    <location>
        <begin position="1"/>
        <end position="26"/>
    </location>
</feature>
<accession>A0ABW5DA04</accession>
<keyword evidence="2" id="KW-0732">Signal</keyword>
<gene>
    <name evidence="3" type="ORF">ACFSSA_12040</name>
</gene>
<evidence type="ECO:0008006" key="5">
    <source>
        <dbReference type="Google" id="ProtNLM"/>
    </source>
</evidence>
<feature type="chain" id="PRO_5047069870" description="DUF5666 domain-containing protein" evidence="2">
    <location>
        <begin position="27"/>
        <end position="156"/>
    </location>
</feature>
<dbReference type="RefSeq" id="WP_386820690.1">
    <property type="nucleotide sequence ID" value="NZ_JBHUIT010000027.1"/>
</dbReference>
<evidence type="ECO:0000313" key="4">
    <source>
        <dbReference type="Proteomes" id="UP001597375"/>
    </source>
</evidence>
<feature type="compositionally biased region" description="Acidic residues" evidence="1">
    <location>
        <begin position="133"/>
        <end position="145"/>
    </location>
</feature>